<dbReference type="NCBIfam" id="TIGR04131">
    <property type="entry name" value="Bac_Flav_CTERM"/>
    <property type="match status" value="1"/>
</dbReference>
<dbReference type="Pfam" id="PF13585">
    <property type="entry name" value="CHU_C"/>
    <property type="match status" value="1"/>
</dbReference>
<gene>
    <name evidence="1" type="ORF">GCM10022271_13700</name>
</gene>
<dbReference type="RefSeq" id="WP_344728666.1">
    <property type="nucleotide sequence ID" value="NZ_BAABBI010000001.1"/>
</dbReference>
<keyword evidence="2" id="KW-1185">Reference proteome</keyword>
<dbReference type="InterPro" id="IPR013783">
    <property type="entry name" value="Ig-like_fold"/>
</dbReference>
<accession>A0ABP7H5F5</accession>
<name>A0ABP7H5F5_9FLAO</name>
<dbReference type="Proteomes" id="UP001501456">
    <property type="component" value="Unassembled WGS sequence"/>
</dbReference>
<dbReference type="InterPro" id="IPR026341">
    <property type="entry name" value="T9SS_type_B"/>
</dbReference>
<dbReference type="NCBIfam" id="NF038133">
    <property type="entry name" value="choice_anch_L"/>
    <property type="match status" value="1"/>
</dbReference>
<comment type="caution">
    <text evidence="1">The sequence shown here is derived from an EMBL/GenBank/DDBJ whole genome shotgun (WGS) entry which is preliminary data.</text>
</comment>
<organism evidence="1 2">
    <name type="scientific">Corallibacter vietnamensis</name>
    <dbReference type="NCBI Taxonomy" id="904130"/>
    <lineage>
        <taxon>Bacteria</taxon>
        <taxon>Pseudomonadati</taxon>
        <taxon>Bacteroidota</taxon>
        <taxon>Flavobacteriia</taxon>
        <taxon>Flavobacteriales</taxon>
        <taxon>Flavobacteriaceae</taxon>
        <taxon>Corallibacter</taxon>
    </lineage>
</organism>
<dbReference type="EMBL" id="BAABBI010000001">
    <property type="protein sequence ID" value="GAA3782656.1"/>
    <property type="molecule type" value="Genomic_DNA"/>
</dbReference>
<evidence type="ECO:0000313" key="1">
    <source>
        <dbReference type="EMBL" id="GAA3782656.1"/>
    </source>
</evidence>
<reference evidence="2" key="1">
    <citation type="journal article" date="2019" name="Int. J. Syst. Evol. Microbiol.">
        <title>The Global Catalogue of Microorganisms (GCM) 10K type strain sequencing project: providing services to taxonomists for standard genome sequencing and annotation.</title>
        <authorList>
            <consortium name="The Broad Institute Genomics Platform"/>
            <consortium name="The Broad Institute Genome Sequencing Center for Infectious Disease"/>
            <person name="Wu L."/>
            <person name="Ma J."/>
        </authorList>
    </citation>
    <scope>NUCLEOTIDE SEQUENCE [LARGE SCALE GENOMIC DNA]</scope>
    <source>
        <strain evidence="2">JCM 17525</strain>
    </source>
</reference>
<sequence length="770" mass="85181">MKKGIYILIFLLSAYTRSQNVQVDSQTYTPQQLIEDVLIDSDCITNVTVTGVVGGNFNDTDQSYGYFDATGTGFPFQRGIVLSTGRLSNVPGPNTYISDDDAPNWTGDNDLENALNESNTLNATILEFNFTSNADQINFRYLFASEEYQEGDSNTCRYSDLFGFLIRPVNQQEYTNIALVPNTQTPVKVTTVHSGIPNGCDPINEVYFGGWNNANAPINFNGQTAVLTATANIIPNQAYHVKLVIADEQNYRYDSAVFLEAGSFRLGTDLGPDRLIATGNPLCDNETLDVDAQMPGNNTYRWFRNNTEIVGETNATYTITQEGVYDVEVTLQNNCIAYGSITVEYSQPPVVNNTTLINCDADQNGFTIYNLFDASRTTIQSQDGSITGFFTDRNNAIQNTDNITNPTAYENTQILQTVYARIENRYGCFAIAEVTLDTSNNTVVIPDYNTCDDETADGITSFNLNEVQNTIEPLVPNGASIVFYSNENDAYVNQNSLSNSYTNSNPYSETLYVKITNNNACYSVSEVVIHINENPDLLPDETTLYCLNDFPTFTYLDAGITNGSINNYTFTWEKDGTDLNTNTSQIAINETGIYTVTVTNANGCSAIRTITVRPSNIATIDDVSIIEASSNNSITIYASGEGDYEYALDNNSFQDSNTFTNVSAGLYTIFVRDKNGCGLISKDISVLGFPKFFTPNGDGDNDTWKPIGITSNQLTIKIFDRYGKLIKELNASENGWNGVFNGQNMASDDYWYHAVFQNGKEYFGHFSLVR</sequence>
<proteinExistence type="predicted"/>
<dbReference type="InterPro" id="IPR049804">
    <property type="entry name" value="Choice_anch_L"/>
</dbReference>
<evidence type="ECO:0000313" key="2">
    <source>
        <dbReference type="Proteomes" id="UP001501456"/>
    </source>
</evidence>
<protein>
    <submittedName>
        <fullName evidence="1">Choice-of-anchor L domain-containing protein</fullName>
    </submittedName>
</protein>
<dbReference type="Gene3D" id="2.60.40.10">
    <property type="entry name" value="Immunoglobulins"/>
    <property type="match status" value="2"/>
</dbReference>